<feature type="compositionally biased region" description="Basic and acidic residues" evidence="1">
    <location>
        <begin position="451"/>
        <end position="461"/>
    </location>
</feature>
<reference evidence="2 3" key="1">
    <citation type="submission" date="2016-07" db="EMBL/GenBank/DDBJ databases">
        <title>Pervasive Adenine N6-methylation of Active Genes in Fungi.</title>
        <authorList>
            <consortium name="DOE Joint Genome Institute"/>
            <person name="Mondo S.J."/>
            <person name="Dannebaum R.O."/>
            <person name="Kuo R.C."/>
            <person name="Labutti K."/>
            <person name="Haridas S."/>
            <person name="Kuo A."/>
            <person name="Salamov A."/>
            <person name="Ahrendt S.R."/>
            <person name="Lipzen A."/>
            <person name="Sullivan W."/>
            <person name="Andreopoulos W.B."/>
            <person name="Clum A."/>
            <person name="Lindquist E."/>
            <person name="Daum C."/>
            <person name="Ramamoorthy G.K."/>
            <person name="Gryganskyi A."/>
            <person name="Culley D."/>
            <person name="Magnuson J.K."/>
            <person name="James T.Y."/>
            <person name="O'Malley M.A."/>
            <person name="Stajich J.E."/>
            <person name="Spatafora J.W."/>
            <person name="Visel A."/>
            <person name="Grigoriev I.V."/>
        </authorList>
    </citation>
    <scope>NUCLEOTIDE SEQUENCE [LARGE SCALE GENOMIC DNA]</scope>
    <source>
        <strain evidence="2 3">PL171</strain>
    </source>
</reference>
<feature type="compositionally biased region" description="Polar residues" evidence="1">
    <location>
        <begin position="401"/>
        <end position="410"/>
    </location>
</feature>
<feature type="compositionally biased region" description="Polar residues" evidence="1">
    <location>
        <begin position="755"/>
        <end position="768"/>
    </location>
</feature>
<feature type="compositionally biased region" description="Low complexity" evidence="1">
    <location>
        <begin position="544"/>
        <end position="553"/>
    </location>
</feature>
<feature type="region of interest" description="Disordered" evidence="1">
    <location>
        <begin position="786"/>
        <end position="814"/>
    </location>
</feature>
<feature type="compositionally biased region" description="Acidic residues" evidence="1">
    <location>
        <begin position="517"/>
        <end position="526"/>
    </location>
</feature>
<feature type="region of interest" description="Disordered" evidence="1">
    <location>
        <begin position="589"/>
        <end position="614"/>
    </location>
</feature>
<evidence type="ECO:0000313" key="2">
    <source>
        <dbReference type="EMBL" id="ORZ40491.1"/>
    </source>
</evidence>
<evidence type="ECO:0000313" key="3">
    <source>
        <dbReference type="Proteomes" id="UP000193411"/>
    </source>
</evidence>
<feature type="compositionally biased region" description="Polar residues" evidence="1">
    <location>
        <begin position="205"/>
        <end position="225"/>
    </location>
</feature>
<evidence type="ECO:0000256" key="1">
    <source>
        <dbReference type="SAM" id="MobiDB-lite"/>
    </source>
</evidence>
<feature type="region of interest" description="Disordered" evidence="1">
    <location>
        <begin position="161"/>
        <end position="421"/>
    </location>
</feature>
<feature type="compositionally biased region" description="Acidic residues" evidence="1">
    <location>
        <begin position="292"/>
        <end position="308"/>
    </location>
</feature>
<accession>A0A1Y2I3G2</accession>
<comment type="caution">
    <text evidence="2">The sequence shown here is derived from an EMBL/GenBank/DDBJ whole genome shotgun (WGS) entry which is preliminary data.</text>
</comment>
<proteinExistence type="predicted"/>
<feature type="compositionally biased region" description="Polar residues" evidence="1">
    <location>
        <begin position="336"/>
        <end position="347"/>
    </location>
</feature>
<feature type="compositionally biased region" description="Low complexity" evidence="1">
    <location>
        <begin position="348"/>
        <end position="368"/>
    </location>
</feature>
<feature type="compositionally biased region" description="Low complexity" evidence="1">
    <location>
        <begin position="670"/>
        <end position="682"/>
    </location>
</feature>
<feature type="compositionally biased region" description="Basic and acidic residues" evidence="1">
    <location>
        <begin position="689"/>
        <end position="698"/>
    </location>
</feature>
<gene>
    <name evidence="2" type="ORF">BCR44DRAFT_1175491</name>
</gene>
<protein>
    <submittedName>
        <fullName evidence="2">Uncharacterized protein</fullName>
    </submittedName>
</protein>
<dbReference type="AlphaFoldDB" id="A0A1Y2I3G2"/>
<name>A0A1Y2I3G2_9FUNG</name>
<dbReference type="EMBL" id="MCFL01000003">
    <property type="protein sequence ID" value="ORZ40491.1"/>
    <property type="molecule type" value="Genomic_DNA"/>
</dbReference>
<dbReference type="Proteomes" id="UP000193411">
    <property type="component" value="Unassembled WGS sequence"/>
</dbReference>
<feature type="compositionally biased region" description="Polar residues" evidence="1">
    <location>
        <begin position="161"/>
        <end position="172"/>
    </location>
</feature>
<feature type="compositionally biased region" description="Low complexity" evidence="1">
    <location>
        <begin position="729"/>
        <end position="741"/>
    </location>
</feature>
<feature type="region of interest" description="Disordered" evidence="1">
    <location>
        <begin position="437"/>
        <end position="553"/>
    </location>
</feature>
<feature type="region of interest" description="Disordered" evidence="1">
    <location>
        <begin position="668"/>
        <end position="772"/>
    </location>
</feature>
<organism evidence="2 3">
    <name type="scientific">Catenaria anguillulae PL171</name>
    <dbReference type="NCBI Taxonomy" id="765915"/>
    <lineage>
        <taxon>Eukaryota</taxon>
        <taxon>Fungi</taxon>
        <taxon>Fungi incertae sedis</taxon>
        <taxon>Blastocladiomycota</taxon>
        <taxon>Blastocladiomycetes</taxon>
        <taxon>Blastocladiales</taxon>
        <taxon>Catenariaceae</taxon>
        <taxon>Catenaria</taxon>
    </lineage>
</organism>
<keyword evidence="3" id="KW-1185">Reference proteome</keyword>
<sequence>MHITASHAPSLTDPTRLATTHLVCIHFTSHLDCHRVLGAIRAHAPVSTQYATSGTLPRQSSALVPLTVTPAPGAKTPDIMARAATFMQPDPSQPMDKDVEMDENGVDARDDVTRTVDVEYQLPTTQAHGHLHVHVHQESTTVTRRPAPAAAAGDQLQIQQLGPASSTRTSSPARPALVTEPGHVQDDNEMAHMTWRGHSPKTRSRQVVVSQATDDQDENVASVTRPSKKRGSSPTAVDKDDAHKRARTTASATTKRNTRASGPGRTTQPGGIVDFGAPSAPVPARVPTSDTIGDEEGSVTPYDGDDQDLGCVPGIAGRADDVSTVPKDALDKRPTTRGTVTSELTDLSSSSPAATVPPVTAPRPVATRGKAKTQAVAEGVPKRNAAVGLSAVSPKDGPKLGSQQVPQGSQERGKRTTRNSTDSAAALEALATAAIASAGAPVTRTPRQTKKRPEIQHQVQEERDEVSDQVLTPAPDQGSMRLAPSKRMRHASTPPPVVSQPTRLHSRPPTPPPLDLADIDQPDEAFETSAPSAAKRRSPITGRASSSSPAIPASTTLTAAAATGGLPALVEDVDEDTPRHTSDPMSAIQLLSPATPPTGAPASHVLSTTASATPPGHAALTHIDDEFKELMMQLMRSMNEHTMQMRAMAAAPPSNDTARDRVELRESSLVAASGTRSSSRSGGRVGTGSDEHERERRAAPATPSPDVTVHSPPPPVRAPATTFRIPEIPSKSAGQQQQQQPQRPPMPSTPWPKVGSTTIDMPSISKYSTAPGLATPATRGATLFGAAGLPTPRPMLDTPRHLQGTTRSPTSPYMDRGGFTRILQQPPTIPLAAAAAHELPPAVTDAILAAYQAMARATIAHLSSVCANNWTRVEAVMRELEADVMASVQAWVDKTRVGMEQEVQGLKEREAQRVEREAEVVDRVRGVVGARR</sequence>
<feature type="compositionally biased region" description="Low complexity" evidence="1">
    <location>
        <begin position="248"/>
        <end position="261"/>
    </location>
</feature>